<comment type="caution">
    <text evidence="2">The sequence shown here is derived from an EMBL/GenBank/DDBJ whole genome shotgun (WGS) entry which is preliminary data.</text>
</comment>
<name>X0XSB5_9ZZZZ</name>
<proteinExistence type="predicted"/>
<keyword evidence="1" id="KW-0472">Membrane</keyword>
<organism evidence="2">
    <name type="scientific">marine sediment metagenome</name>
    <dbReference type="NCBI Taxonomy" id="412755"/>
    <lineage>
        <taxon>unclassified sequences</taxon>
        <taxon>metagenomes</taxon>
        <taxon>ecological metagenomes</taxon>
    </lineage>
</organism>
<keyword evidence="1" id="KW-0812">Transmembrane</keyword>
<feature type="non-terminal residue" evidence="2">
    <location>
        <position position="263"/>
    </location>
</feature>
<feature type="transmembrane region" description="Helical" evidence="1">
    <location>
        <begin position="158"/>
        <end position="182"/>
    </location>
</feature>
<accession>X0XSB5</accession>
<keyword evidence="1" id="KW-1133">Transmembrane helix</keyword>
<evidence type="ECO:0008006" key="3">
    <source>
        <dbReference type="Google" id="ProtNLM"/>
    </source>
</evidence>
<gene>
    <name evidence="2" type="ORF">S01H1_48389</name>
</gene>
<dbReference type="EMBL" id="BARS01031074">
    <property type="protein sequence ID" value="GAG27776.1"/>
    <property type="molecule type" value="Genomic_DNA"/>
</dbReference>
<reference evidence="2" key="1">
    <citation type="journal article" date="2014" name="Front. Microbiol.">
        <title>High frequency of phylogenetically diverse reductive dehalogenase-homologous genes in deep subseafloor sedimentary metagenomes.</title>
        <authorList>
            <person name="Kawai M."/>
            <person name="Futagami T."/>
            <person name="Toyoda A."/>
            <person name="Takaki Y."/>
            <person name="Nishi S."/>
            <person name="Hori S."/>
            <person name="Arai W."/>
            <person name="Tsubouchi T."/>
            <person name="Morono Y."/>
            <person name="Uchiyama I."/>
            <person name="Ito T."/>
            <person name="Fujiyama A."/>
            <person name="Inagaki F."/>
            <person name="Takami H."/>
        </authorList>
    </citation>
    <scope>NUCLEOTIDE SEQUENCE</scope>
    <source>
        <strain evidence="2">Expedition CK06-06</strain>
    </source>
</reference>
<feature type="transmembrane region" description="Helical" evidence="1">
    <location>
        <begin position="235"/>
        <end position="253"/>
    </location>
</feature>
<feature type="transmembrane region" description="Helical" evidence="1">
    <location>
        <begin position="62"/>
        <end position="83"/>
    </location>
</feature>
<feature type="non-terminal residue" evidence="2">
    <location>
        <position position="1"/>
    </location>
</feature>
<feature type="transmembrane region" description="Helical" evidence="1">
    <location>
        <begin position="132"/>
        <end position="151"/>
    </location>
</feature>
<protein>
    <recommendedName>
        <fullName evidence="3">Glycosyltransferase RgtA/B/C/D-like domain-containing protein</fullName>
    </recommendedName>
</protein>
<evidence type="ECO:0000256" key="1">
    <source>
        <dbReference type="SAM" id="Phobius"/>
    </source>
</evidence>
<dbReference type="AlphaFoldDB" id="X0XSB5"/>
<feature type="transmembrane region" description="Helical" evidence="1">
    <location>
        <begin position="188"/>
        <end position="207"/>
    </location>
</feature>
<feature type="transmembrane region" description="Helical" evidence="1">
    <location>
        <begin position="20"/>
        <end position="50"/>
    </location>
</feature>
<evidence type="ECO:0000313" key="2">
    <source>
        <dbReference type="EMBL" id="GAG27776.1"/>
    </source>
</evidence>
<sequence>GVFLILLTVLLYDRSRRGAWGWMIASWLTGLLAPFANEAGLTLAGLVVLYEWAAPHLRSRRHLPLALTYLLGPALYLAVWLSWRESTSFGLLENLTQVEQLLQKVAYFAQGTTFPLQFATARLAILWGWSGWWALRLGVALSLIVLGLFYTRLAWWRCLGLACGWVALMVLPPLVALSAGYVDTAPRLLYSASAGVACLWAGAVVGLQPSAKSRWTVPATRLQDRTLVSSRRGAPALRVVALALILVPSLVFLRQRVALHELV</sequence>